<reference evidence="2" key="1">
    <citation type="submission" date="2019-11" db="EMBL/GenBank/DDBJ databases">
        <title>Genome sequence of Heliorestis convoluta strain HH, an alkaliphilic and minimalistic phototrophic bacterium from a soda lake in Egypt.</title>
        <authorList>
            <person name="Dewey E.D."/>
            <person name="Stokes L.M."/>
            <person name="Burchell B.M."/>
            <person name="Shaffer K.N."/>
            <person name="Huntington A.M."/>
            <person name="Baker J.M."/>
            <person name="Nadendla S."/>
            <person name="Giglio M.G."/>
            <person name="Touchman J.W."/>
            <person name="Blankenship R.E."/>
            <person name="Madigan M.T."/>
            <person name="Sattley W.M."/>
        </authorList>
    </citation>
    <scope>NUCLEOTIDE SEQUENCE [LARGE SCALE GENOMIC DNA]</scope>
    <source>
        <strain evidence="2">HH</strain>
    </source>
</reference>
<gene>
    <name evidence="1" type="ORF">FTV88_2489</name>
</gene>
<dbReference type="Proteomes" id="UP000366051">
    <property type="component" value="Chromosome"/>
</dbReference>
<organism evidence="1 2">
    <name type="scientific">Heliorestis convoluta</name>
    <dbReference type="NCBI Taxonomy" id="356322"/>
    <lineage>
        <taxon>Bacteria</taxon>
        <taxon>Bacillati</taxon>
        <taxon>Bacillota</taxon>
        <taxon>Clostridia</taxon>
        <taxon>Eubacteriales</taxon>
        <taxon>Heliobacteriaceae</taxon>
        <taxon>Heliorestis</taxon>
    </lineage>
</organism>
<dbReference type="AlphaFoldDB" id="A0A5Q2N5H6"/>
<name>A0A5Q2N5H6_9FIRM</name>
<evidence type="ECO:0000313" key="2">
    <source>
        <dbReference type="Proteomes" id="UP000366051"/>
    </source>
</evidence>
<proteinExistence type="predicted"/>
<keyword evidence="2" id="KW-1185">Reference proteome</keyword>
<sequence length="37" mass="4390">MRKIFAHPKIVRSMPRGLLPSRKVLFVRERVTITIEN</sequence>
<evidence type="ECO:0000313" key="1">
    <source>
        <dbReference type="EMBL" id="QGG48582.1"/>
    </source>
</evidence>
<dbReference type="KEGG" id="hcv:FTV88_2489"/>
<dbReference type="EMBL" id="CP045875">
    <property type="protein sequence ID" value="QGG48582.1"/>
    <property type="molecule type" value="Genomic_DNA"/>
</dbReference>
<accession>A0A5Q2N5H6</accession>
<protein>
    <submittedName>
        <fullName evidence="1">Uncharacterized protein</fullName>
    </submittedName>
</protein>